<keyword evidence="1" id="KW-1133">Transmembrane helix</keyword>
<protein>
    <submittedName>
        <fullName evidence="2">Uncharacterized protein</fullName>
    </submittedName>
</protein>
<dbReference type="AlphaFoldDB" id="A0AAW1R601"/>
<keyword evidence="1" id="KW-0472">Membrane</keyword>
<accession>A0AAW1R601</accession>
<name>A0AAW1R601_9CHLO</name>
<feature type="transmembrane region" description="Helical" evidence="1">
    <location>
        <begin position="50"/>
        <end position="75"/>
    </location>
</feature>
<evidence type="ECO:0000256" key="1">
    <source>
        <dbReference type="SAM" id="Phobius"/>
    </source>
</evidence>
<keyword evidence="3" id="KW-1185">Reference proteome</keyword>
<gene>
    <name evidence="2" type="ORF">WJX72_003321</name>
</gene>
<organism evidence="2 3">
    <name type="scientific">[Myrmecia] bisecta</name>
    <dbReference type="NCBI Taxonomy" id="41462"/>
    <lineage>
        <taxon>Eukaryota</taxon>
        <taxon>Viridiplantae</taxon>
        <taxon>Chlorophyta</taxon>
        <taxon>core chlorophytes</taxon>
        <taxon>Trebouxiophyceae</taxon>
        <taxon>Trebouxiales</taxon>
        <taxon>Trebouxiaceae</taxon>
        <taxon>Myrmecia</taxon>
    </lineage>
</organism>
<reference evidence="2 3" key="1">
    <citation type="journal article" date="2024" name="Nat. Commun.">
        <title>Phylogenomics reveals the evolutionary origins of lichenization in chlorophyte algae.</title>
        <authorList>
            <person name="Puginier C."/>
            <person name="Libourel C."/>
            <person name="Otte J."/>
            <person name="Skaloud P."/>
            <person name="Haon M."/>
            <person name="Grisel S."/>
            <person name="Petersen M."/>
            <person name="Berrin J.G."/>
            <person name="Delaux P.M."/>
            <person name="Dal Grande F."/>
            <person name="Keller J."/>
        </authorList>
    </citation>
    <scope>NUCLEOTIDE SEQUENCE [LARGE SCALE GENOMIC DNA]</scope>
    <source>
        <strain evidence="2 3">SAG 2043</strain>
    </source>
</reference>
<evidence type="ECO:0000313" key="2">
    <source>
        <dbReference type="EMBL" id="KAK9828999.1"/>
    </source>
</evidence>
<evidence type="ECO:0000313" key="3">
    <source>
        <dbReference type="Proteomes" id="UP001489004"/>
    </source>
</evidence>
<sequence length="94" mass="10138">MRSFHWSVPCTSGLLRALRYISRAAAYQQEGSTWCSAEQHKKADSNKLPAWAVALIAIGAGTGLAAVVLGIAFAVKQRHTSKFSRFKDGMGPMA</sequence>
<dbReference type="Proteomes" id="UP001489004">
    <property type="component" value="Unassembled WGS sequence"/>
</dbReference>
<dbReference type="EMBL" id="JALJOR010000001">
    <property type="protein sequence ID" value="KAK9828999.1"/>
    <property type="molecule type" value="Genomic_DNA"/>
</dbReference>
<comment type="caution">
    <text evidence="2">The sequence shown here is derived from an EMBL/GenBank/DDBJ whole genome shotgun (WGS) entry which is preliminary data.</text>
</comment>
<proteinExistence type="predicted"/>
<keyword evidence="1" id="KW-0812">Transmembrane</keyword>